<keyword evidence="2" id="KW-0732">Signal</keyword>
<dbReference type="SUPFAM" id="SSF82171">
    <property type="entry name" value="DPP6 N-terminal domain-like"/>
    <property type="match status" value="1"/>
</dbReference>
<name>A0A6A7NAB3_9BURK</name>
<evidence type="ECO:0000313" key="4">
    <source>
        <dbReference type="EMBL" id="MQA42060.1"/>
    </source>
</evidence>
<organism evidence="4 5">
    <name type="scientific">Rugamonas aquatica</name>
    <dbReference type="NCBI Taxonomy" id="2743357"/>
    <lineage>
        <taxon>Bacteria</taxon>
        <taxon>Pseudomonadati</taxon>
        <taxon>Pseudomonadota</taxon>
        <taxon>Betaproteobacteria</taxon>
        <taxon>Burkholderiales</taxon>
        <taxon>Oxalobacteraceae</taxon>
        <taxon>Telluria group</taxon>
        <taxon>Rugamonas</taxon>
    </lineage>
</organism>
<dbReference type="Pfam" id="PF00326">
    <property type="entry name" value="Peptidase_S9"/>
    <property type="match status" value="1"/>
</dbReference>
<dbReference type="PANTHER" id="PTHR42776:SF27">
    <property type="entry name" value="DIPEPTIDYL PEPTIDASE FAMILY MEMBER 6"/>
    <property type="match status" value="1"/>
</dbReference>
<dbReference type="Proteomes" id="UP000440498">
    <property type="component" value="Unassembled WGS sequence"/>
</dbReference>
<keyword evidence="1" id="KW-0378">Hydrolase</keyword>
<dbReference type="Gene3D" id="3.40.50.1820">
    <property type="entry name" value="alpha/beta hydrolase"/>
    <property type="match status" value="1"/>
</dbReference>
<dbReference type="PANTHER" id="PTHR42776">
    <property type="entry name" value="SERINE PEPTIDASE S9 FAMILY MEMBER"/>
    <property type="match status" value="1"/>
</dbReference>
<evidence type="ECO:0000256" key="2">
    <source>
        <dbReference type="SAM" id="SignalP"/>
    </source>
</evidence>
<dbReference type="EMBL" id="WHUG01000017">
    <property type="protein sequence ID" value="MQA42060.1"/>
    <property type="molecule type" value="Genomic_DNA"/>
</dbReference>
<dbReference type="GO" id="GO:0006508">
    <property type="term" value="P:proteolysis"/>
    <property type="evidence" value="ECO:0007669"/>
    <property type="project" value="InterPro"/>
</dbReference>
<dbReference type="RefSeq" id="WP_152841219.1">
    <property type="nucleotide sequence ID" value="NZ_WHUG01000017.1"/>
</dbReference>
<evidence type="ECO:0000259" key="3">
    <source>
        <dbReference type="Pfam" id="PF00326"/>
    </source>
</evidence>
<reference evidence="4 5" key="1">
    <citation type="submission" date="2019-10" db="EMBL/GenBank/DDBJ databases">
        <title>Two novel species isolated from a subtropical stream in China.</title>
        <authorList>
            <person name="Lu H."/>
        </authorList>
    </citation>
    <scope>NUCLEOTIDE SEQUENCE [LARGE SCALE GENOMIC DNA]</scope>
    <source>
        <strain evidence="4 5">FT29W</strain>
    </source>
</reference>
<feature type="chain" id="PRO_5025634053" evidence="2">
    <location>
        <begin position="20"/>
        <end position="655"/>
    </location>
</feature>
<dbReference type="AlphaFoldDB" id="A0A6A7NAB3"/>
<dbReference type="SUPFAM" id="SSF53474">
    <property type="entry name" value="alpha/beta-Hydrolases"/>
    <property type="match status" value="1"/>
</dbReference>
<evidence type="ECO:0000256" key="1">
    <source>
        <dbReference type="ARBA" id="ARBA00022801"/>
    </source>
</evidence>
<accession>A0A6A7NAB3</accession>
<protein>
    <submittedName>
        <fullName evidence="4">Prolyl oligopeptidase family serine peptidase</fullName>
    </submittedName>
</protein>
<comment type="caution">
    <text evidence="4">The sequence shown here is derived from an EMBL/GenBank/DDBJ whole genome shotgun (WGS) entry which is preliminary data.</text>
</comment>
<gene>
    <name evidence="4" type="ORF">GEV02_28300</name>
</gene>
<dbReference type="GO" id="GO:0004252">
    <property type="term" value="F:serine-type endopeptidase activity"/>
    <property type="evidence" value="ECO:0007669"/>
    <property type="project" value="TreeGrafter"/>
</dbReference>
<dbReference type="InterPro" id="IPR001375">
    <property type="entry name" value="Peptidase_S9_cat"/>
</dbReference>
<proteinExistence type="predicted"/>
<evidence type="ECO:0000313" key="5">
    <source>
        <dbReference type="Proteomes" id="UP000440498"/>
    </source>
</evidence>
<sequence>MLKIRLLLQALLLSCTAHAIGAPLDAAPYFGDPAMFDAAVSPSGRYVAVLLKSDSGRAVLATISVETMKTTPVAAFSNADVTYARWLSDQRLAIILNNVGQNGAVGGPGVYAVDRDGGALKAVTETVPSTMPFADTSEFYTSDSCNNDGRLTAALGPDEMLINLQFEKQDILGRLNTRSSQKVELFGPFDKTEPLLQRDRTVSWLVDQAGKLRVVYAIRGGRHHTYHLDDAGRWNELTSPALGADDTLLPVLYLNDKLYVTARNGKDETSIYKYDFAAKALSPEPLISTPGYDITGHFVVCQNRIAGYRLQSENTSTIWFDARMKAIQQQVDRLLPNTANRVSRGAASETPYVLIEAESNRVPRAYYLLNTDSGKLTRIGQTAAAIEARDMGQRSWIQYTAPDGFVVSAYLTLPAHAEKKPLPMVVLLASSPWWRVTVDAWNPQVQFLAAQGFAVLQPEPRGTYGYGDRYFKAGWKQWASGVQDDIAAGARWAAAQGYADPKRICVAGSKYGGYAALTALARKPDLFKCAVSWSPIADPKLMAARNWKGMPATPTAVVMDRLVDVEMAPLLSADTRFTRAALLAYGDDDELAPDGFLKQLSGMLKEGNAASEVISYGQPHRQTPMEANRIGFWNRAAAFLTRQIGAPQTGDASAR</sequence>
<feature type="signal peptide" evidence="2">
    <location>
        <begin position="1"/>
        <end position="19"/>
    </location>
</feature>
<feature type="domain" description="Peptidase S9 prolyl oligopeptidase catalytic" evidence="3">
    <location>
        <begin position="444"/>
        <end position="644"/>
    </location>
</feature>
<keyword evidence="5" id="KW-1185">Reference proteome</keyword>
<dbReference type="InterPro" id="IPR029058">
    <property type="entry name" value="AB_hydrolase_fold"/>
</dbReference>